<feature type="domain" description="Glycosyl hydrolase family 13 catalytic" evidence="5">
    <location>
        <begin position="13"/>
        <end position="415"/>
    </location>
</feature>
<comment type="catalytic activity">
    <reaction evidence="4">
        <text>Endohydrolysis of (1-&gt;4)-alpha-D-glucosidic linkages in polysaccharides containing three or more (1-&gt;4)-alpha-linked D-glucose units.</text>
        <dbReference type="EC" id="3.2.1.1"/>
    </reaction>
</comment>
<organism evidence="6 7">
    <name type="scientific">Staphylococcus caprae</name>
    <dbReference type="NCBI Taxonomy" id="29380"/>
    <lineage>
        <taxon>Bacteria</taxon>
        <taxon>Bacillati</taxon>
        <taxon>Bacillota</taxon>
        <taxon>Bacilli</taxon>
        <taxon>Bacillales</taxon>
        <taxon>Staphylococcaceae</taxon>
        <taxon>Staphylococcus</taxon>
    </lineage>
</organism>
<dbReference type="Gene3D" id="3.90.400.10">
    <property type="entry name" value="Oligo-1,6-glucosidase, Domain 2"/>
    <property type="match status" value="1"/>
</dbReference>
<evidence type="ECO:0000256" key="1">
    <source>
        <dbReference type="ARBA" id="ARBA00008061"/>
    </source>
</evidence>
<dbReference type="SUPFAM" id="SSF51011">
    <property type="entry name" value="Glycosyl hydrolase domain"/>
    <property type="match status" value="1"/>
</dbReference>
<evidence type="ECO:0000313" key="7">
    <source>
        <dbReference type="Proteomes" id="UP000274772"/>
    </source>
</evidence>
<evidence type="ECO:0000256" key="2">
    <source>
        <dbReference type="ARBA" id="ARBA00023295"/>
    </source>
</evidence>
<dbReference type="EC" id="3.2.1.1" evidence="4"/>
<dbReference type="SUPFAM" id="SSF51445">
    <property type="entry name" value="(Trans)glycosidases"/>
    <property type="match status" value="1"/>
</dbReference>
<dbReference type="Proteomes" id="UP000274772">
    <property type="component" value="Chromosome"/>
</dbReference>
<dbReference type="SMART" id="SM00642">
    <property type="entry name" value="Aamy"/>
    <property type="match status" value="1"/>
</dbReference>
<protein>
    <recommendedName>
        <fullName evidence="4">Alpha-amylase</fullName>
        <ecNumber evidence="4">3.2.1.1</ecNumber>
    </recommendedName>
</protein>
<evidence type="ECO:0000256" key="3">
    <source>
        <dbReference type="RuleBase" id="RU003615"/>
    </source>
</evidence>
<evidence type="ECO:0000259" key="5">
    <source>
        <dbReference type="SMART" id="SM00642"/>
    </source>
</evidence>
<gene>
    <name evidence="6" type="ORF">JMUB590_1389</name>
</gene>
<sequence>MNKQWWKEAVAYQVYPRSFNDSNDDGIGDLPGVIEKLDYLKDLGIDVIWLSPMYKSPNDDNGYDISDYKAIMDEFGTMEDFDELLSKTHERGMKLILDLVVNHTSDEHPWFIESKSSKDSPKRDWYIWEDPKDDGTEPNNWESIFNGSTWEYDSHTGQYYFHLFSKKQPDLNWNNPDVRNAVFEMMNWWFEKGIDGFRVDAITHIKKTFEAGDLPVPEGKTYAPAFDVDMNQPGIQDWLQEMKDKSLSQYDIMTVGEANGVNPDNAEEWVGEHKGKFNMIFQFEHLGLWSTGDTQFDVKSYKDVLNRWQKRLEGMGWNALFIENHDQPRRVSTWGDDQQFWYESATSHAVTYFLQQGTPFIYQGQEIGMTNYPFESIETFNDVAVKNEYQIVKEQGGDVNQLLDKYKMENRDNSRTPMQWNDSMNGGFTKGTPWFPVNPNYKTINVEKESKDPHSVLNFYKALIQLKKSDDIYTYGQFDLVDEENPNIFAYTRTLNNQTILVVGNLTDQVSQLNVPYHLENDSQVKLHNYINHAINFNQIQPYEAFVAEV</sequence>
<keyword evidence="4" id="KW-0378">Hydrolase</keyword>
<dbReference type="GeneID" id="58051146"/>
<dbReference type="CDD" id="cd11333">
    <property type="entry name" value="AmyAc_SI_OligoGlu_DGase"/>
    <property type="match status" value="1"/>
</dbReference>
<dbReference type="Gene3D" id="2.60.40.1180">
    <property type="entry name" value="Golgi alpha-mannosidase II"/>
    <property type="match status" value="1"/>
</dbReference>
<dbReference type="PRINTS" id="PR00110">
    <property type="entry name" value="ALPHAAMYLASE"/>
</dbReference>
<proteinExistence type="inferred from homology"/>
<dbReference type="InterPro" id="IPR017853">
    <property type="entry name" value="GH"/>
</dbReference>
<dbReference type="Pfam" id="PF00128">
    <property type="entry name" value="Alpha-amylase"/>
    <property type="match status" value="1"/>
</dbReference>
<comment type="similarity">
    <text evidence="1 3">Belongs to the glycosyl hydrolase 13 family.</text>
</comment>
<dbReference type="InterPro" id="IPR006047">
    <property type="entry name" value="GH13_cat_dom"/>
</dbReference>
<dbReference type="Pfam" id="PF16657">
    <property type="entry name" value="Malt_amylase_C"/>
    <property type="match status" value="1"/>
</dbReference>
<keyword evidence="2 4" id="KW-0326">Glycosidase</keyword>
<evidence type="ECO:0000256" key="4">
    <source>
        <dbReference type="RuleBase" id="RU361134"/>
    </source>
</evidence>
<dbReference type="PANTHER" id="PTHR10357:SF178">
    <property type="entry name" value="OLIGO-1,6-GLUCOSIDASE 3-RELATED"/>
    <property type="match status" value="1"/>
</dbReference>
<dbReference type="Gene3D" id="3.20.20.80">
    <property type="entry name" value="Glycosidases"/>
    <property type="match status" value="1"/>
</dbReference>
<dbReference type="EMBL" id="AP018586">
    <property type="protein sequence ID" value="BBD92447.1"/>
    <property type="molecule type" value="Genomic_DNA"/>
</dbReference>
<keyword evidence="7" id="KW-1185">Reference proteome</keyword>
<dbReference type="PANTHER" id="PTHR10357">
    <property type="entry name" value="ALPHA-AMYLASE FAMILY MEMBER"/>
    <property type="match status" value="1"/>
</dbReference>
<name>A0ABN5W487_9STAP</name>
<dbReference type="InterPro" id="IPR045857">
    <property type="entry name" value="O16G_dom_2"/>
</dbReference>
<reference evidence="6 7" key="1">
    <citation type="submission" date="2018-05" db="EMBL/GenBank/DDBJ databases">
        <title>Complete genome sequencing of three human clinical isolates of Staphylococcus caprae reveals virulence factors similar to those of S. epidermidis and S. capitis.</title>
        <authorList>
            <person name="Watanabe S."/>
            <person name="Cui L."/>
        </authorList>
    </citation>
    <scope>NUCLEOTIDE SEQUENCE [LARGE SCALE GENOMIC DNA]</scope>
    <source>
        <strain evidence="6 7">JMUB590</strain>
    </source>
</reference>
<dbReference type="RefSeq" id="WP_037541472.1">
    <property type="nucleotide sequence ID" value="NZ_AP018586.1"/>
</dbReference>
<evidence type="ECO:0000313" key="6">
    <source>
        <dbReference type="EMBL" id="BBD92447.1"/>
    </source>
</evidence>
<dbReference type="InterPro" id="IPR006046">
    <property type="entry name" value="Alpha_amylase"/>
</dbReference>
<accession>A0ABN5W487</accession>
<keyword evidence="4" id="KW-0119">Carbohydrate metabolism</keyword>
<dbReference type="InterPro" id="IPR013780">
    <property type="entry name" value="Glyco_hydro_b"/>
</dbReference>
<dbReference type="InterPro" id="IPR032091">
    <property type="entry name" value="Malt_amylase-like_C"/>
</dbReference>